<dbReference type="EnsemblProtists" id="EOD21177">
    <property type="protein sequence ID" value="EOD21177"/>
    <property type="gene ID" value="EMIHUDRAFT_458457"/>
</dbReference>
<evidence type="ECO:0000313" key="10">
    <source>
        <dbReference type="Proteomes" id="UP000013827"/>
    </source>
</evidence>
<dbReference type="AlphaFoldDB" id="A0A0D3JCE2"/>
<dbReference type="PROSITE" id="PS51751">
    <property type="entry name" value="EXPERA"/>
    <property type="match status" value="1"/>
</dbReference>
<dbReference type="HOGENOM" id="CLU_512366_0_0_1"/>
<keyword evidence="2 5" id="KW-0812">Transmembrane</keyword>
<keyword evidence="4 5" id="KW-0472">Membrane</keyword>
<dbReference type="PaxDb" id="2903-EOD21177"/>
<feature type="transmembrane region" description="Helical" evidence="7">
    <location>
        <begin position="476"/>
        <end position="498"/>
    </location>
</feature>
<evidence type="ECO:0000256" key="7">
    <source>
        <dbReference type="SAM" id="Phobius"/>
    </source>
</evidence>
<feature type="transmembrane region" description="Helical" evidence="7">
    <location>
        <begin position="345"/>
        <end position="367"/>
    </location>
</feature>
<feature type="compositionally biased region" description="Basic residues" evidence="6">
    <location>
        <begin position="522"/>
        <end position="532"/>
    </location>
</feature>
<dbReference type="GO" id="GO:0016020">
    <property type="term" value="C:membrane"/>
    <property type="evidence" value="ECO:0007669"/>
    <property type="project" value="UniProtKB-SubCell"/>
</dbReference>
<evidence type="ECO:0000256" key="6">
    <source>
        <dbReference type="SAM" id="MobiDB-lite"/>
    </source>
</evidence>
<dbReference type="Pfam" id="PF06966">
    <property type="entry name" value="DUF1295"/>
    <property type="match status" value="1"/>
</dbReference>
<keyword evidence="3 5" id="KW-1133">Transmembrane helix</keyword>
<dbReference type="KEGG" id="ehx:EMIHUDRAFT_458457"/>
<evidence type="ECO:0000256" key="3">
    <source>
        <dbReference type="ARBA" id="ARBA00022989"/>
    </source>
</evidence>
<dbReference type="PANTHER" id="PTHR32251">
    <property type="entry name" value="3-OXO-5-ALPHA-STEROID 4-DEHYDROGENASE"/>
    <property type="match status" value="1"/>
</dbReference>
<dbReference type="InterPro" id="IPR033118">
    <property type="entry name" value="EXPERA"/>
</dbReference>
<sequence>MTSLTGSTAATLSGTVAPPTVQAALLGSVVQIATLSAVWLRYTSVASCIPDPRGCWHDPWARQVLITLTICLSLWLLSLRTIRSKGTSDPSIVDRLWSILPWLYCWHWYGSAPTPRGLLLATLASIWGLRLTANFARKGGFSGGEDYRWAEIRTWPGFDRGWEVFNLLFICGFQQLVILAFSSPAAAAASSDVPLNALDAAATALYLLLLAGEATADRQMMRFQTEKYRRLRAKEPLGAEFGRGFLCSGLWRYSRHPNYFCEVAIWWAFYLFSLAAGLPLVNWTISGAAFLTCLFVLPHASLDVTEVLSSRKYPQYAEYQATVSRFFPLPPLPAGERAPMRPVDAVLIGWFCVGLAVTFFVDIEAVLVQRPDLYGLDAAHTPLWPPEPCVRAVRWWSAADPLMHARPVWFRAAIWVEVLVQAPFYAVAIYAFVRQRSWVRVPAIVYATVLLTIMPIVLAEQYFGPHASRRPLLVTAVYGAYVLMPVLLLVRVWSVDVFPSTPLAKRKAAGLAGGEAAAPAARRVRSPARKRA</sequence>
<evidence type="ECO:0000256" key="1">
    <source>
        <dbReference type="ARBA" id="ARBA00004141"/>
    </source>
</evidence>
<dbReference type="PANTHER" id="PTHR32251:SF23">
    <property type="entry name" value="3-OXO-5-ALPHA-STEROID 4-DEHYDROGENASE (DUF1295)"/>
    <property type="match status" value="1"/>
</dbReference>
<evidence type="ECO:0000313" key="9">
    <source>
        <dbReference type="EnsemblProtists" id="EOD21177"/>
    </source>
</evidence>
<reference evidence="9" key="2">
    <citation type="submission" date="2024-10" db="UniProtKB">
        <authorList>
            <consortium name="EnsemblProtists"/>
        </authorList>
    </citation>
    <scope>IDENTIFICATION</scope>
</reference>
<feature type="region of interest" description="Disordered" evidence="6">
    <location>
        <begin position="509"/>
        <end position="532"/>
    </location>
</feature>
<dbReference type="RefSeq" id="XP_005773606.1">
    <property type="nucleotide sequence ID" value="XM_005773549.1"/>
</dbReference>
<evidence type="ECO:0000256" key="2">
    <source>
        <dbReference type="ARBA" id="ARBA00022692"/>
    </source>
</evidence>
<dbReference type="PROSITE" id="PS50244">
    <property type="entry name" value="S5A_REDUCTASE"/>
    <property type="match status" value="1"/>
</dbReference>
<dbReference type="Gene3D" id="1.20.120.1630">
    <property type="match status" value="1"/>
</dbReference>
<organism evidence="9 10">
    <name type="scientific">Emiliania huxleyi (strain CCMP1516)</name>
    <dbReference type="NCBI Taxonomy" id="280463"/>
    <lineage>
        <taxon>Eukaryota</taxon>
        <taxon>Haptista</taxon>
        <taxon>Haptophyta</taxon>
        <taxon>Prymnesiophyceae</taxon>
        <taxon>Isochrysidales</taxon>
        <taxon>Noelaerhabdaceae</taxon>
        <taxon>Emiliania</taxon>
    </lineage>
</organism>
<feature type="transmembrane region" description="Helical" evidence="7">
    <location>
        <begin position="60"/>
        <end position="80"/>
    </location>
</feature>
<comment type="subcellular location">
    <subcellularLocation>
        <location evidence="1">Membrane</location>
        <topology evidence="1">Multi-pass membrane protein</topology>
    </subcellularLocation>
</comment>
<dbReference type="InterPro" id="IPR010721">
    <property type="entry name" value="UstE-like"/>
</dbReference>
<dbReference type="Pfam" id="PF05241">
    <property type="entry name" value="EBP"/>
    <property type="match status" value="1"/>
</dbReference>
<evidence type="ECO:0000256" key="5">
    <source>
        <dbReference type="PROSITE-ProRule" id="PRU01087"/>
    </source>
</evidence>
<keyword evidence="10" id="KW-1185">Reference proteome</keyword>
<evidence type="ECO:0000259" key="8">
    <source>
        <dbReference type="PROSITE" id="PS51751"/>
    </source>
</evidence>
<feature type="domain" description="EXPERA" evidence="8">
    <location>
        <begin position="343"/>
        <end position="489"/>
    </location>
</feature>
<name>A0A0D3JCE2_EMIH1</name>
<dbReference type="STRING" id="2903.R1CFD3"/>
<reference evidence="10" key="1">
    <citation type="journal article" date="2013" name="Nature">
        <title>Pan genome of the phytoplankton Emiliania underpins its global distribution.</title>
        <authorList>
            <person name="Read B.A."/>
            <person name="Kegel J."/>
            <person name="Klute M.J."/>
            <person name="Kuo A."/>
            <person name="Lefebvre S.C."/>
            <person name="Maumus F."/>
            <person name="Mayer C."/>
            <person name="Miller J."/>
            <person name="Monier A."/>
            <person name="Salamov A."/>
            <person name="Young J."/>
            <person name="Aguilar M."/>
            <person name="Claverie J.M."/>
            <person name="Frickenhaus S."/>
            <person name="Gonzalez K."/>
            <person name="Herman E.K."/>
            <person name="Lin Y.C."/>
            <person name="Napier J."/>
            <person name="Ogata H."/>
            <person name="Sarno A.F."/>
            <person name="Shmutz J."/>
            <person name="Schroeder D."/>
            <person name="de Vargas C."/>
            <person name="Verret F."/>
            <person name="von Dassow P."/>
            <person name="Valentin K."/>
            <person name="Van de Peer Y."/>
            <person name="Wheeler G."/>
            <person name="Dacks J.B."/>
            <person name="Delwiche C.F."/>
            <person name="Dyhrman S.T."/>
            <person name="Glockner G."/>
            <person name="John U."/>
            <person name="Richards T."/>
            <person name="Worden A.Z."/>
            <person name="Zhang X."/>
            <person name="Grigoriev I.V."/>
            <person name="Allen A.E."/>
            <person name="Bidle K."/>
            <person name="Borodovsky M."/>
            <person name="Bowler C."/>
            <person name="Brownlee C."/>
            <person name="Cock J.M."/>
            <person name="Elias M."/>
            <person name="Gladyshev V.N."/>
            <person name="Groth M."/>
            <person name="Guda C."/>
            <person name="Hadaegh A."/>
            <person name="Iglesias-Rodriguez M.D."/>
            <person name="Jenkins J."/>
            <person name="Jones B.M."/>
            <person name="Lawson T."/>
            <person name="Leese F."/>
            <person name="Lindquist E."/>
            <person name="Lobanov A."/>
            <person name="Lomsadze A."/>
            <person name="Malik S.B."/>
            <person name="Marsh M.E."/>
            <person name="Mackinder L."/>
            <person name="Mock T."/>
            <person name="Mueller-Roeber B."/>
            <person name="Pagarete A."/>
            <person name="Parker M."/>
            <person name="Probert I."/>
            <person name="Quesneville H."/>
            <person name="Raines C."/>
            <person name="Rensing S.A."/>
            <person name="Riano-Pachon D.M."/>
            <person name="Richier S."/>
            <person name="Rokitta S."/>
            <person name="Shiraiwa Y."/>
            <person name="Soanes D.M."/>
            <person name="van der Giezen M."/>
            <person name="Wahlund T.M."/>
            <person name="Williams B."/>
            <person name="Wilson W."/>
            <person name="Wolfe G."/>
            <person name="Wurch L.L."/>
        </authorList>
    </citation>
    <scope>NUCLEOTIDE SEQUENCE</scope>
</reference>
<protein>
    <recommendedName>
        <fullName evidence="8">EXPERA domain-containing protein</fullName>
    </recommendedName>
</protein>
<proteinExistence type="predicted"/>
<dbReference type="Proteomes" id="UP000013827">
    <property type="component" value="Unassembled WGS sequence"/>
</dbReference>
<feature type="transmembrane region" description="Helical" evidence="7">
    <location>
        <begin position="412"/>
        <end position="432"/>
    </location>
</feature>
<feature type="transmembrane region" description="Helical" evidence="7">
    <location>
        <begin position="444"/>
        <end position="464"/>
    </location>
</feature>
<feature type="transmembrane region" description="Helical" evidence="7">
    <location>
        <begin position="259"/>
        <end position="277"/>
    </location>
</feature>
<accession>A0A0D3JCE2</accession>
<dbReference type="eggNOG" id="KOG4650">
    <property type="taxonomic scope" value="Eukaryota"/>
</dbReference>
<feature type="transmembrane region" description="Helical" evidence="7">
    <location>
        <begin position="164"/>
        <end position="187"/>
    </location>
</feature>
<evidence type="ECO:0000256" key="4">
    <source>
        <dbReference type="ARBA" id="ARBA00023136"/>
    </source>
</evidence>
<dbReference type="GeneID" id="17266717"/>